<comment type="caution">
    <text evidence="5">The sequence shown here is derived from an EMBL/GenBank/DDBJ whole genome shotgun (WGS) entry which is preliminary data.</text>
</comment>
<evidence type="ECO:0000313" key="6">
    <source>
        <dbReference type="Proteomes" id="UP000692954"/>
    </source>
</evidence>
<sequence>MYQLVWEWKCDDGNNYGGNGCSNLCKIEDSYQCMNQQGLLSLCTYILAPEFHLNILSETTNQIQIIELMFTQYVKLKETLNLEDIIVFTIFHQFDIIQSQKAFQIQQIPQTILNIKFKLNLWNLFNILFYKSKFKNILFLIKMNQVYRIIKNYQSWHSICAPRNNQITISSLALLTGNPAIFFNLLELLQSLSYVRYMQYQFPPHLRYFLNTYTKISMQPIFDYLQLDQLFEKLSGGEAGRPQYHFQLTLFVQCQKLLYFSIFICIIVMFSTMMASNLCIDLFQLLQKAYDKYLQKKIKQKIKEEREQLIPTILRILSQKQ</sequence>
<keyword evidence="4" id="KW-0812">Transmembrane</keyword>
<reference evidence="5" key="1">
    <citation type="submission" date="2021-01" db="EMBL/GenBank/DDBJ databases">
        <authorList>
            <consortium name="Genoscope - CEA"/>
            <person name="William W."/>
        </authorList>
    </citation>
    <scope>NUCLEOTIDE SEQUENCE</scope>
</reference>
<gene>
    <name evidence="5" type="ORF">PSON_ATCC_30995.1.T3570005</name>
</gene>
<keyword evidence="3" id="KW-1015">Disulfide bond</keyword>
<dbReference type="OrthoDB" id="309883at2759"/>
<evidence type="ECO:0000313" key="5">
    <source>
        <dbReference type="EMBL" id="CAD8131008.1"/>
    </source>
</evidence>
<evidence type="ECO:0008006" key="7">
    <source>
        <dbReference type="Google" id="ProtNLM"/>
    </source>
</evidence>
<dbReference type="PANTHER" id="PTHR38934">
    <property type="entry name" value="HYPHALLY REGULATED CELL WALL PROTEIN 1"/>
    <property type="match status" value="1"/>
</dbReference>
<keyword evidence="2" id="KW-0677">Repeat</keyword>
<accession>A0A8S1RRZ0</accession>
<proteinExistence type="predicted"/>
<feature type="transmembrane region" description="Helical" evidence="4">
    <location>
        <begin position="257"/>
        <end position="280"/>
    </location>
</feature>
<keyword evidence="4" id="KW-1133">Transmembrane helix</keyword>
<evidence type="ECO:0000256" key="2">
    <source>
        <dbReference type="ARBA" id="ARBA00022737"/>
    </source>
</evidence>
<dbReference type="PANTHER" id="PTHR38934:SF6">
    <property type="entry name" value="CHROMOSOME UNDETERMINED SCAFFOLD_176, WHOLE GENOME SHOTGUN SEQUENCE"/>
    <property type="match status" value="1"/>
</dbReference>
<protein>
    <recommendedName>
        <fullName evidence="7">Transmembrane protein</fullName>
    </recommendedName>
</protein>
<dbReference type="AlphaFoldDB" id="A0A8S1RRZ0"/>
<keyword evidence="1" id="KW-0732">Signal</keyword>
<organism evidence="5 6">
    <name type="scientific">Paramecium sonneborni</name>
    <dbReference type="NCBI Taxonomy" id="65129"/>
    <lineage>
        <taxon>Eukaryota</taxon>
        <taxon>Sar</taxon>
        <taxon>Alveolata</taxon>
        <taxon>Ciliophora</taxon>
        <taxon>Intramacronucleata</taxon>
        <taxon>Oligohymenophorea</taxon>
        <taxon>Peniculida</taxon>
        <taxon>Parameciidae</taxon>
        <taxon>Paramecium</taxon>
    </lineage>
</organism>
<evidence type="ECO:0000256" key="1">
    <source>
        <dbReference type="ARBA" id="ARBA00022729"/>
    </source>
</evidence>
<dbReference type="Proteomes" id="UP000692954">
    <property type="component" value="Unassembled WGS sequence"/>
</dbReference>
<evidence type="ECO:0000256" key="3">
    <source>
        <dbReference type="ARBA" id="ARBA00023157"/>
    </source>
</evidence>
<name>A0A8S1RRZ0_9CILI</name>
<dbReference type="EMBL" id="CAJJDN010000357">
    <property type="protein sequence ID" value="CAD8131008.1"/>
    <property type="molecule type" value="Genomic_DNA"/>
</dbReference>
<evidence type="ECO:0000256" key="4">
    <source>
        <dbReference type="SAM" id="Phobius"/>
    </source>
</evidence>
<dbReference type="NCBIfam" id="TIGR02232">
    <property type="entry name" value="myxo_disulf_rpt"/>
    <property type="match status" value="1"/>
</dbReference>
<keyword evidence="6" id="KW-1185">Reference proteome</keyword>
<dbReference type="InterPro" id="IPR011936">
    <property type="entry name" value="Myxo_disulph_rpt"/>
</dbReference>
<keyword evidence="4" id="KW-0472">Membrane</keyword>